<reference evidence="7 8" key="1">
    <citation type="submission" date="2019-09" db="EMBL/GenBank/DDBJ databases">
        <title>Bird 10,000 Genomes (B10K) Project - Family phase.</title>
        <authorList>
            <person name="Zhang G."/>
        </authorList>
    </citation>
    <scope>NUCLEOTIDE SEQUENCE [LARGE SCALE GENOMIC DNA]</scope>
    <source>
        <strain evidence="7">B10K-DU-002-71</strain>
        <tissue evidence="7">Muscle</tissue>
    </source>
</reference>
<dbReference type="OrthoDB" id="9190228at2759"/>
<name>A0A7L2T9F1_POMRU</name>
<dbReference type="Gene3D" id="3.30.160.60">
    <property type="entry name" value="Classic Zinc Finger"/>
    <property type="match status" value="1"/>
</dbReference>
<feature type="region of interest" description="Disordered" evidence="5">
    <location>
        <begin position="36"/>
        <end position="69"/>
    </location>
</feature>
<gene>
    <name evidence="7" type="primary">Znf845</name>
    <name evidence="7" type="ORF">POSRUF_R14829</name>
</gene>
<keyword evidence="1" id="KW-0479">Metal-binding</keyword>
<evidence type="ECO:0000256" key="3">
    <source>
        <dbReference type="ARBA" id="ARBA00022833"/>
    </source>
</evidence>
<keyword evidence="2 4" id="KW-0863">Zinc-finger</keyword>
<evidence type="ECO:0000259" key="6">
    <source>
        <dbReference type="PROSITE" id="PS50157"/>
    </source>
</evidence>
<sequence length="69" mass="7376">GGFLAAHRRRCGAAKAPAKCSDCGKSRELCQRCGNGGDDGDEAEPPEKPFKCQERGKSFGQRSALGKHR</sequence>
<evidence type="ECO:0000313" key="8">
    <source>
        <dbReference type="Proteomes" id="UP000583496"/>
    </source>
</evidence>
<evidence type="ECO:0000256" key="2">
    <source>
        <dbReference type="ARBA" id="ARBA00022771"/>
    </source>
</evidence>
<evidence type="ECO:0000256" key="4">
    <source>
        <dbReference type="PROSITE-ProRule" id="PRU00042"/>
    </source>
</evidence>
<proteinExistence type="predicted"/>
<evidence type="ECO:0000256" key="5">
    <source>
        <dbReference type="SAM" id="MobiDB-lite"/>
    </source>
</evidence>
<comment type="caution">
    <text evidence="7">The sequence shown here is derived from an EMBL/GenBank/DDBJ whole genome shotgun (WGS) entry which is preliminary data.</text>
</comment>
<organism evidence="7 8">
    <name type="scientific">Pomatostomus ruficeps</name>
    <name type="common">Chestnut-crowned babbler</name>
    <dbReference type="NCBI Taxonomy" id="9176"/>
    <lineage>
        <taxon>Eukaryota</taxon>
        <taxon>Metazoa</taxon>
        <taxon>Chordata</taxon>
        <taxon>Craniata</taxon>
        <taxon>Vertebrata</taxon>
        <taxon>Euteleostomi</taxon>
        <taxon>Archelosauria</taxon>
        <taxon>Archosauria</taxon>
        <taxon>Dinosauria</taxon>
        <taxon>Saurischia</taxon>
        <taxon>Theropoda</taxon>
        <taxon>Coelurosauria</taxon>
        <taxon>Aves</taxon>
        <taxon>Neognathae</taxon>
        <taxon>Neoaves</taxon>
        <taxon>Telluraves</taxon>
        <taxon>Australaves</taxon>
        <taxon>Passeriformes</taxon>
        <taxon>Sylvioidea</taxon>
        <taxon>Timaliidae</taxon>
        <taxon>Pomatostomus</taxon>
    </lineage>
</organism>
<protein>
    <submittedName>
        <fullName evidence="7">ZN845 protein</fullName>
    </submittedName>
</protein>
<feature type="non-terminal residue" evidence="7">
    <location>
        <position position="1"/>
    </location>
</feature>
<keyword evidence="3" id="KW-0862">Zinc</keyword>
<feature type="compositionally biased region" description="Basic and acidic residues" evidence="5">
    <location>
        <begin position="45"/>
        <end position="57"/>
    </location>
</feature>
<feature type="non-terminal residue" evidence="7">
    <location>
        <position position="69"/>
    </location>
</feature>
<keyword evidence="8" id="KW-1185">Reference proteome</keyword>
<dbReference type="InterPro" id="IPR013087">
    <property type="entry name" value="Znf_C2H2_type"/>
</dbReference>
<dbReference type="Proteomes" id="UP000583496">
    <property type="component" value="Unassembled WGS sequence"/>
</dbReference>
<dbReference type="EMBL" id="VYZT01020208">
    <property type="protein sequence ID" value="NXS29787.1"/>
    <property type="molecule type" value="Genomic_DNA"/>
</dbReference>
<dbReference type="FunFam" id="3.30.160.60:FF:000446">
    <property type="entry name" value="Zinc finger protein"/>
    <property type="match status" value="1"/>
</dbReference>
<dbReference type="AlphaFoldDB" id="A0A7L2T9F1"/>
<dbReference type="PROSITE" id="PS50157">
    <property type="entry name" value="ZINC_FINGER_C2H2_2"/>
    <property type="match status" value="1"/>
</dbReference>
<dbReference type="SUPFAM" id="SSF57667">
    <property type="entry name" value="beta-beta-alpha zinc fingers"/>
    <property type="match status" value="1"/>
</dbReference>
<accession>A0A7L2T9F1</accession>
<dbReference type="GO" id="GO:0008270">
    <property type="term" value="F:zinc ion binding"/>
    <property type="evidence" value="ECO:0007669"/>
    <property type="project" value="UniProtKB-KW"/>
</dbReference>
<feature type="domain" description="C2H2-type" evidence="6">
    <location>
        <begin position="50"/>
        <end position="69"/>
    </location>
</feature>
<evidence type="ECO:0000313" key="7">
    <source>
        <dbReference type="EMBL" id="NXS29787.1"/>
    </source>
</evidence>
<evidence type="ECO:0000256" key="1">
    <source>
        <dbReference type="ARBA" id="ARBA00022723"/>
    </source>
</evidence>
<dbReference type="InterPro" id="IPR036236">
    <property type="entry name" value="Znf_C2H2_sf"/>
</dbReference>